<dbReference type="EMBL" id="MNQR01000020">
    <property type="protein sequence ID" value="OKZ10376.1"/>
    <property type="molecule type" value="Genomic_DNA"/>
</dbReference>
<evidence type="ECO:0000313" key="9">
    <source>
        <dbReference type="EMBL" id="OKZ10376.1"/>
    </source>
</evidence>
<feature type="signal peptide" evidence="6">
    <location>
        <begin position="1"/>
        <end position="20"/>
    </location>
</feature>
<dbReference type="CDD" id="cd08977">
    <property type="entry name" value="SusD"/>
    <property type="match status" value="1"/>
</dbReference>
<evidence type="ECO:0000256" key="5">
    <source>
        <dbReference type="ARBA" id="ARBA00023237"/>
    </source>
</evidence>
<proteinExistence type="inferred from homology"/>
<name>A0A854C162_9BACT</name>
<dbReference type="Proteomes" id="UP000186685">
    <property type="component" value="Unassembled WGS sequence"/>
</dbReference>
<dbReference type="AlphaFoldDB" id="A0A854C162"/>
<comment type="caution">
    <text evidence="9">The sequence shown here is derived from an EMBL/GenBank/DDBJ whole genome shotgun (WGS) entry which is preliminary data.</text>
</comment>
<comment type="similarity">
    <text evidence="2">Belongs to the SusD family.</text>
</comment>
<feature type="chain" id="PRO_5032676594" evidence="6">
    <location>
        <begin position="21"/>
        <end position="518"/>
    </location>
</feature>
<evidence type="ECO:0000259" key="8">
    <source>
        <dbReference type="Pfam" id="PF14322"/>
    </source>
</evidence>
<dbReference type="Pfam" id="PF07980">
    <property type="entry name" value="SusD_RagB"/>
    <property type="match status" value="1"/>
</dbReference>
<sequence length="518" mass="59647">MKKLYTLMACTLLSAGLTFTSCEDMLDQVNPNKQTEDTFWRNEADFELALTSCYTPLKNALNGGYYGTRGVMLRICRADEVEFRNDISEIFQAMNFTNTTSNSLTQGMFYQFYNALYRTNSIMQKLEEKKGDFSEDFINKVKGECLFIRGFYLFQLGKEFKDAPLRMTASQDPSTFPLAKSSQADIWAQAITDLTEAGKLLPIKNDVIGKPTKGAAYATIGKILVYQEKFDEAIDILEPLTKSPYTYKLVDDFSWNFDEAHEHNEESIFELLMEQVGGTDIWGNGELANSTQTNTRPREYAAAEVSGWYEANPTQQMMDIFWKEPDKDGNVDIRARESVAWNYPGCMYYLKPFQEVFAADKLNTYWILKYQNSKTMEAESDPPMSSINERAIRYADVILLLAESYLRGSAKKNLDTAIGYLNDIRRRANLNDYSGPKTDEGVFADLEHQRAIEFFVEGERFYDLRRWGLLEERIKTCNEVRYKQLMTGQTGNTNRYYYYPIPAKEIETNDLCTPNEGW</sequence>
<evidence type="ECO:0000256" key="6">
    <source>
        <dbReference type="SAM" id="SignalP"/>
    </source>
</evidence>
<dbReference type="Pfam" id="PF14322">
    <property type="entry name" value="SusD-like_3"/>
    <property type="match status" value="1"/>
</dbReference>
<dbReference type="InterPro" id="IPR012944">
    <property type="entry name" value="SusD_RagB_dom"/>
</dbReference>
<feature type="domain" description="RagB/SusD" evidence="7">
    <location>
        <begin position="266"/>
        <end position="518"/>
    </location>
</feature>
<evidence type="ECO:0000256" key="1">
    <source>
        <dbReference type="ARBA" id="ARBA00004442"/>
    </source>
</evidence>
<organism evidence="9 10">
    <name type="scientific">Phocaeicola plebeius</name>
    <dbReference type="NCBI Taxonomy" id="310297"/>
    <lineage>
        <taxon>Bacteria</taxon>
        <taxon>Pseudomonadati</taxon>
        <taxon>Bacteroidota</taxon>
        <taxon>Bacteroidia</taxon>
        <taxon>Bacteroidales</taxon>
        <taxon>Bacteroidaceae</taxon>
        <taxon>Phocaeicola</taxon>
    </lineage>
</organism>
<keyword evidence="3 6" id="KW-0732">Signal</keyword>
<protein>
    <submittedName>
        <fullName evidence="9">RagB/SusD family nutrient uptake outer membrane protein</fullName>
    </submittedName>
</protein>
<dbReference type="Gene3D" id="1.25.40.390">
    <property type="match status" value="1"/>
</dbReference>
<dbReference type="PROSITE" id="PS51257">
    <property type="entry name" value="PROKAR_LIPOPROTEIN"/>
    <property type="match status" value="1"/>
</dbReference>
<feature type="domain" description="SusD-like N-terminal" evidence="8">
    <location>
        <begin position="26"/>
        <end position="223"/>
    </location>
</feature>
<gene>
    <name evidence="9" type="ORF">BHV76_07165</name>
</gene>
<dbReference type="InterPro" id="IPR033985">
    <property type="entry name" value="SusD-like_N"/>
</dbReference>
<evidence type="ECO:0000313" key="10">
    <source>
        <dbReference type="Proteomes" id="UP000186685"/>
    </source>
</evidence>
<evidence type="ECO:0000259" key="7">
    <source>
        <dbReference type="Pfam" id="PF07980"/>
    </source>
</evidence>
<evidence type="ECO:0000256" key="3">
    <source>
        <dbReference type="ARBA" id="ARBA00022729"/>
    </source>
</evidence>
<comment type="subcellular location">
    <subcellularLocation>
        <location evidence="1">Cell outer membrane</location>
    </subcellularLocation>
</comment>
<evidence type="ECO:0000256" key="2">
    <source>
        <dbReference type="ARBA" id="ARBA00006275"/>
    </source>
</evidence>
<evidence type="ECO:0000256" key="4">
    <source>
        <dbReference type="ARBA" id="ARBA00023136"/>
    </source>
</evidence>
<dbReference type="GO" id="GO:0009279">
    <property type="term" value="C:cell outer membrane"/>
    <property type="evidence" value="ECO:0007669"/>
    <property type="project" value="UniProtKB-SubCell"/>
</dbReference>
<accession>A0A854C162</accession>
<dbReference type="SUPFAM" id="SSF48452">
    <property type="entry name" value="TPR-like"/>
    <property type="match status" value="1"/>
</dbReference>
<reference evidence="9 10" key="1">
    <citation type="journal article" date="2016" name="Nat. Biotechnol.">
        <title>Measurement of bacterial replication rates in microbial communities.</title>
        <authorList>
            <person name="Brown C.T."/>
            <person name="Olm M.R."/>
            <person name="Thomas B.C."/>
            <person name="Banfield J.F."/>
        </authorList>
    </citation>
    <scope>NUCLEOTIDE SEQUENCE [LARGE SCALE GENOMIC DNA]</scope>
    <source>
        <strain evidence="9">45_130</strain>
    </source>
</reference>
<keyword evidence="5" id="KW-0998">Cell outer membrane</keyword>
<dbReference type="InterPro" id="IPR011990">
    <property type="entry name" value="TPR-like_helical_dom_sf"/>
</dbReference>
<keyword evidence="4" id="KW-0472">Membrane</keyword>